<evidence type="ECO:0000256" key="3">
    <source>
        <dbReference type="ARBA" id="ARBA00022840"/>
    </source>
</evidence>
<dbReference type="EMBL" id="CM001402">
    <property type="protein sequence ID" value="EHO40870.1"/>
    <property type="molecule type" value="Genomic_DNA"/>
</dbReference>
<dbReference type="Pfam" id="PF10609">
    <property type="entry name" value="ParA"/>
    <property type="match status" value="1"/>
</dbReference>
<dbReference type="PaxDb" id="880073-Calab_1244"/>
<dbReference type="InterPro" id="IPR019591">
    <property type="entry name" value="Mrp/NBP35_ATP-bd"/>
</dbReference>
<dbReference type="OrthoDB" id="9809679at2"/>
<evidence type="ECO:0000313" key="9">
    <source>
        <dbReference type="EMBL" id="EHO40870.1"/>
    </source>
</evidence>
<evidence type="ECO:0000256" key="6">
    <source>
        <dbReference type="HAMAP-Rule" id="MF_02040"/>
    </source>
</evidence>
<evidence type="ECO:0000313" key="8">
    <source>
        <dbReference type="EMBL" id="APF20629.1"/>
    </source>
</evidence>
<gene>
    <name evidence="8" type="ORF">Cabys_3884</name>
    <name evidence="9" type="ORF">Calab_1244</name>
</gene>
<evidence type="ECO:0000313" key="10">
    <source>
        <dbReference type="Proteomes" id="UP000004671"/>
    </source>
</evidence>
<dbReference type="Proteomes" id="UP000004671">
    <property type="component" value="Chromosome"/>
</dbReference>
<dbReference type="HAMAP" id="MF_02040">
    <property type="entry name" value="Mrp_NBP35"/>
    <property type="match status" value="1"/>
</dbReference>
<dbReference type="AlphaFoldDB" id="H1XXZ5"/>
<dbReference type="SUPFAM" id="SSF52540">
    <property type="entry name" value="P-loop containing nucleoside triphosphate hydrolases"/>
    <property type="match status" value="1"/>
</dbReference>
<evidence type="ECO:0000256" key="1">
    <source>
        <dbReference type="ARBA" id="ARBA00022723"/>
    </source>
</evidence>
<dbReference type="Pfam" id="PF01883">
    <property type="entry name" value="FeS_assembly_P"/>
    <property type="match status" value="1"/>
</dbReference>
<feature type="domain" description="MIP18 family-like" evidence="7">
    <location>
        <begin position="5"/>
        <end position="74"/>
    </location>
</feature>
<protein>
    <recommendedName>
        <fullName evidence="6">Iron-sulfur cluster carrier protein</fullName>
    </recommendedName>
</protein>
<keyword evidence="2 6" id="KW-0547">Nucleotide-binding</keyword>
<evidence type="ECO:0000256" key="5">
    <source>
        <dbReference type="ARBA" id="ARBA00023014"/>
    </source>
</evidence>
<sequence length="351" mass="38242">MPLTKEQVIETLRQVNYPGYSRDIVSFGLIQKLDVSDEMIRVHLVVRSTDNNVAQTIKRDVEAKLKEAYPAAKHEVVSEIQEPPQFKTTASETAGKEKFLAGIKHKVAVASGKGGVGKSTVAVNLAVALVKLGKKVGLLDADIYGPSIPLMLGVDEKPLYDGKKIQTIEKYGVHLMSLGFLIDNSEAVIWRGALVHRALQQLMSDVAWPELDIILFDMPPGTGDAQLTLSQSVSLDGAVIVSTPQDVALIDAIKGVQMFRKVNVPIMGIIENMSYFVCPHCGERTDIFDHGGVAKVCAQLETELLGEVPIDARIREGGDGGKPIVAMDPESPQSKVFLEIAQKMYDKIENQ</sequence>
<evidence type="ECO:0000256" key="4">
    <source>
        <dbReference type="ARBA" id="ARBA00023004"/>
    </source>
</evidence>
<keyword evidence="6" id="KW-0378">Hydrolase</keyword>
<dbReference type="Gene3D" id="3.40.50.300">
    <property type="entry name" value="P-loop containing nucleotide triphosphate hydrolases"/>
    <property type="match status" value="1"/>
</dbReference>
<comment type="subunit">
    <text evidence="6">Homodimer.</text>
</comment>
<dbReference type="InterPro" id="IPR044304">
    <property type="entry name" value="NUBPL-like"/>
</dbReference>
<dbReference type="GO" id="GO:0016887">
    <property type="term" value="F:ATP hydrolysis activity"/>
    <property type="evidence" value="ECO:0007669"/>
    <property type="project" value="UniProtKB-UniRule"/>
</dbReference>
<dbReference type="InterPro" id="IPR034904">
    <property type="entry name" value="FSCA_dom_sf"/>
</dbReference>
<comment type="function">
    <text evidence="6">Binds and transfers iron-sulfur (Fe-S) clusters to target apoproteins. Can hydrolyze ATP.</text>
</comment>
<evidence type="ECO:0000313" key="11">
    <source>
        <dbReference type="Proteomes" id="UP000183868"/>
    </source>
</evidence>
<dbReference type="GO" id="GO:0046872">
    <property type="term" value="F:metal ion binding"/>
    <property type="evidence" value="ECO:0007669"/>
    <property type="project" value="UniProtKB-KW"/>
</dbReference>
<dbReference type="KEGG" id="caby:Cabys_3884"/>
<dbReference type="STRING" id="880073.Cabys_3884"/>
<dbReference type="HOGENOM" id="CLU_024839_0_0_0"/>
<dbReference type="Proteomes" id="UP000183868">
    <property type="component" value="Chromosome"/>
</dbReference>
<dbReference type="PANTHER" id="PTHR42961">
    <property type="entry name" value="IRON-SULFUR PROTEIN NUBPL"/>
    <property type="match status" value="1"/>
</dbReference>
<dbReference type="eggNOG" id="COG0489">
    <property type="taxonomic scope" value="Bacteria"/>
</dbReference>
<keyword evidence="3 6" id="KW-0067">ATP-binding</keyword>
<evidence type="ECO:0000259" key="7">
    <source>
        <dbReference type="Pfam" id="PF01883"/>
    </source>
</evidence>
<accession>H1XXZ5</accession>
<reference evidence="8 11" key="2">
    <citation type="submission" date="2016-11" db="EMBL/GenBank/DDBJ databases">
        <title>Genomic analysis of Caldithrix abyssi and proposal of a novel bacterial phylum Caldithrichaeota.</title>
        <authorList>
            <person name="Kublanov I."/>
            <person name="Sigalova O."/>
            <person name="Gavrilov S."/>
            <person name="Lebedinsky A."/>
            <person name="Ivanova N."/>
            <person name="Daum C."/>
            <person name="Reddy T."/>
            <person name="Klenk H.P."/>
            <person name="Goker M."/>
            <person name="Reva O."/>
            <person name="Miroshnichenko M."/>
            <person name="Kyprides N."/>
            <person name="Woyke T."/>
            <person name="Gelfand M."/>
        </authorList>
    </citation>
    <scope>NUCLEOTIDE SEQUENCE [LARGE SCALE GENOMIC DNA]</scope>
    <source>
        <strain evidence="8 11">LF13</strain>
    </source>
</reference>
<keyword evidence="5 6" id="KW-0411">Iron-sulfur</keyword>
<dbReference type="InterPro" id="IPR033756">
    <property type="entry name" value="YlxH/NBP35"/>
</dbReference>
<evidence type="ECO:0000256" key="2">
    <source>
        <dbReference type="ARBA" id="ARBA00022741"/>
    </source>
</evidence>
<dbReference type="InterPro" id="IPR027417">
    <property type="entry name" value="P-loop_NTPase"/>
</dbReference>
<dbReference type="FunCoup" id="H1XXZ5">
    <property type="interactions" value="497"/>
</dbReference>
<dbReference type="FunFam" id="3.40.50.300:FF:001278">
    <property type="entry name" value="Iron-sulfur cluster carrier protein"/>
    <property type="match status" value="1"/>
</dbReference>
<reference evidence="9 10" key="1">
    <citation type="submission" date="2011-09" db="EMBL/GenBank/DDBJ databases">
        <title>The permanent draft genome of Caldithrix abyssi DSM 13497.</title>
        <authorList>
            <consortium name="US DOE Joint Genome Institute (JGI-PGF)"/>
            <person name="Lucas S."/>
            <person name="Han J."/>
            <person name="Lapidus A."/>
            <person name="Bruce D."/>
            <person name="Goodwin L."/>
            <person name="Pitluck S."/>
            <person name="Peters L."/>
            <person name="Kyrpides N."/>
            <person name="Mavromatis K."/>
            <person name="Ivanova N."/>
            <person name="Mikhailova N."/>
            <person name="Chertkov O."/>
            <person name="Detter J.C."/>
            <person name="Tapia R."/>
            <person name="Han C."/>
            <person name="Land M."/>
            <person name="Hauser L."/>
            <person name="Markowitz V."/>
            <person name="Cheng J.-F."/>
            <person name="Hugenholtz P."/>
            <person name="Woyke T."/>
            <person name="Wu D."/>
            <person name="Spring S."/>
            <person name="Brambilla E."/>
            <person name="Klenk H.-P."/>
            <person name="Eisen J.A."/>
        </authorList>
    </citation>
    <scope>NUCLEOTIDE SEQUENCE [LARGE SCALE GENOMIC DNA]</scope>
    <source>
        <strain evidence="9 10">DSM 13497</strain>
    </source>
</reference>
<feature type="binding site" evidence="6">
    <location>
        <begin position="112"/>
        <end position="119"/>
    </location>
    <ligand>
        <name>ATP</name>
        <dbReference type="ChEBI" id="CHEBI:30616"/>
    </ligand>
</feature>
<dbReference type="RefSeq" id="WP_006927933.1">
    <property type="nucleotide sequence ID" value="NZ_CM001402.1"/>
</dbReference>
<dbReference type="PANTHER" id="PTHR42961:SF2">
    <property type="entry name" value="IRON-SULFUR PROTEIN NUBPL"/>
    <property type="match status" value="1"/>
</dbReference>
<keyword evidence="4 6" id="KW-0408">Iron</keyword>
<dbReference type="SUPFAM" id="SSF117916">
    <property type="entry name" value="Fe-S cluster assembly (FSCA) domain-like"/>
    <property type="match status" value="1"/>
</dbReference>
<dbReference type="GO" id="GO:0016226">
    <property type="term" value="P:iron-sulfur cluster assembly"/>
    <property type="evidence" value="ECO:0007669"/>
    <property type="project" value="InterPro"/>
</dbReference>
<dbReference type="GO" id="GO:0051539">
    <property type="term" value="F:4 iron, 4 sulfur cluster binding"/>
    <property type="evidence" value="ECO:0007669"/>
    <property type="project" value="TreeGrafter"/>
</dbReference>
<dbReference type="GO" id="GO:0140663">
    <property type="term" value="F:ATP-dependent FeS chaperone activity"/>
    <property type="evidence" value="ECO:0007669"/>
    <property type="project" value="InterPro"/>
</dbReference>
<dbReference type="GO" id="GO:0005524">
    <property type="term" value="F:ATP binding"/>
    <property type="evidence" value="ECO:0007669"/>
    <property type="project" value="UniProtKB-UniRule"/>
</dbReference>
<comment type="similarity">
    <text evidence="6">Belongs to the Mrp/NBP35 ATP-binding proteins family.</text>
</comment>
<proteinExistence type="inferred from homology"/>
<keyword evidence="1 6" id="KW-0479">Metal-binding</keyword>
<dbReference type="CDD" id="cd02037">
    <property type="entry name" value="Mrp_NBP35"/>
    <property type="match status" value="1"/>
</dbReference>
<organism evidence="9 10">
    <name type="scientific">Caldithrix abyssi DSM 13497</name>
    <dbReference type="NCBI Taxonomy" id="880073"/>
    <lineage>
        <taxon>Bacteria</taxon>
        <taxon>Pseudomonadati</taxon>
        <taxon>Calditrichota</taxon>
        <taxon>Calditrichia</taxon>
        <taxon>Calditrichales</taxon>
        <taxon>Calditrichaceae</taxon>
        <taxon>Caldithrix</taxon>
    </lineage>
</organism>
<dbReference type="EMBL" id="CP018099">
    <property type="protein sequence ID" value="APF20629.1"/>
    <property type="molecule type" value="Genomic_DNA"/>
</dbReference>
<name>H1XXZ5_CALAY</name>
<dbReference type="InterPro" id="IPR002744">
    <property type="entry name" value="MIP18-like"/>
</dbReference>
<keyword evidence="10" id="KW-1185">Reference proteome</keyword>
<dbReference type="Gene3D" id="3.30.300.130">
    <property type="entry name" value="Fe-S cluster assembly (FSCA)"/>
    <property type="match status" value="1"/>
</dbReference>